<keyword evidence="5 9" id="KW-0067">ATP-binding</keyword>
<comment type="function">
    <text evidence="9">Involved in the regulation of the intracellular balance of NAD and NADP, and is a key enzyme in the biosynthesis of NADP. Catalyzes specifically the phosphorylation on 2'-hydroxyl of the adenosine moiety of NAD to yield NADP.</text>
</comment>
<dbReference type="InterPro" id="IPR002504">
    <property type="entry name" value="NADK"/>
</dbReference>
<dbReference type="GO" id="GO:0019674">
    <property type="term" value="P:NAD+ metabolic process"/>
    <property type="evidence" value="ECO:0007669"/>
    <property type="project" value="InterPro"/>
</dbReference>
<evidence type="ECO:0000256" key="4">
    <source>
        <dbReference type="ARBA" id="ARBA00022777"/>
    </source>
</evidence>
<dbReference type="InterPro" id="IPR016064">
    <property type="entry name" value="NAD/diacylglycerol_kinase_sf"/>
</dbReference>
<dbReference type="Gene3D" id="2.60.200.30">
    <property type="entry name" value="Probable inorganic polyphosphate/atp-NAD kinase, domain 2"/>
    <property type="match status" value="1"/>
</dbReference>
<dbReference type="HAMAP" id="MF_00361">
    <property type="entry name" value="NAD_kinase"/>
    <property type="match status" value="1"/>
</dbReference>
<keyword evidence="11" id="KW-1185">Reference proteome</keyword>
<dbReference type="GO" id="GO:0006741">
    <property type="term" value="P:NADP+ biosynthetic process"/>
    <property type="evidence" value="ECO:0007669"/>
    <property type="project" value="UniProtKB-UniRule"/>
</dbReference>
<keyword evidence="3 9" id="KW-0547">Nucleotide-binding</keyword>
<dbReference type="EMBL" id="QJJR01000014">
    <property type="protein sequence ID" value="PXW88155.1"/>
    <property type="molecule type" value="Genomic_DNA"/>
</dbReference>
<dbReference type="Pfam" id="PF20143">
    <property type="entry name" value="NAD_kinase_C"/>
    <property type="match status" value="1"/>
</dbReference>
<evidence type="ECO:0000313" key="10">
    <source>
        <dbReference type="EMBL" id="PXW88155.1"/>
    </source>
</evidence>
<reference evidence="10 11" key="1">
    <citation type="submission" date="2018-05" db="EMBL/GenBank/DDBJ databases">
        <title>Genomic Encyclopedia of Type Strains, Phase IV (KMG-IV): sequencing the most valuable type-strain genomes for metagenomic binning, comparative biology and taxonomic classification.</title>
        <authorList>
            <person name="Goeker M."/>
        </authorList>
    </citation>
    <scope>NUCLEOTIDE SEQUENCE [LARGE SCALE GENOMIC DNA]</scope>
    <source>
        <strain evidence="10 11">DSM 22440</strain>
    </source>
</reference>
<gene>
    <name evidence="9" type="primary">nadK</name>
    <name evidence="10" type="ORF">DES38_11417</name>
</gene>
<evidence type="ECO:0000256" key="1">
    <source>
        <dbReference type="ARBA" id="ARBA00022490"/>
    </source>
</evidence>
<evidence type="ECO:0000256" key="9">
    <source>
        <dbReference type="HAMAP-Rule" id="MF_00361"/>
    </source>
</evidence>
<evidence type="ECO:0000256" key="8">
    <source>
        <dbReference type="ARBA" id="ARBA00047925"/>
    </source>
</evidence>
<comment type="catalytic activity">
    <reaction evidence="8 9">
        <text>NAD(+) + ATP = ADP + NADP(+) + H(+)</text>
        <dbReference type="Rhea" id="RHEA:18629"/>
        <dbReference type="ChEBI" id="CHEBI:15378"/>
        <dbReference type="ChEBI" id="CHEBI:30616"/>
        <dbReference type="ChEBI" id="CHEBI:57540"/>
        <dbReference type="ChEBI" id="CHEBI:58349"/>
        <dbReference type="ChEBI" id="CHEBI:456216"/>
        <dbReference type="EC" id="2.7.1.23"/>
    </reaction>
</comment>
<evidence type="ECO:0000256" key="7">
    <source>
        <dbReference type="ARBA" id="ARBA00023027"/>
    </source>
</evidence>
<dbReference type="InterPro" id="IPR017438">
    <property type="entry name" value="ATP-NAD_kinase_N"/>
</dbReference>
<organism evidence="10 11">
    <name type="scientific">Streptohalobacillus salinus</name>
    <dbReference type="NCBI Taxonomy" id="621096"/>
    <lineage>
        <taxon>Bacteria</taxon>
        <taxon>Bacillati</taxon>
        <taxon>Bacillota</taxon>
        <taxon>Bacilli</taxon>
        <taxon>Bacillales</taxon>
        <taxon>Bacillaceae</taxon>
        <taxon>Streptohalobacillus</taxon>
    </lineage>
</organism>
<dbReference type="Gene3D" id="3.40.50.10330">
    <property type="entry name" value="Probable inorganic polyphosphate/atp-NAD kinase, domain 1"/>
    <property type="match status" value="1"/>
</dbReference>
<feature type="binding site" evidence="9">
    <location>
        <begin position="157"/>
        <end position="162"/>
    </location>
    <ligand>
        <name>NAD(+)</name>
        <dbReference type="ChEBI" id="CHEBI:57540"/>
    </ligand>
</feature>
<dbReference type="AlphaFoldDB" id="A0A2V3W7D5"/>
<dbReference type="PANTHER" id="PTHR20275">
    <property type="entry name" value="NAD KINASE"/>
    <property type="match status" value="1"/>
</dbReference>
<feature type="binding site" evidence="9">
    <location>
        <position position="146"/>
    </location>
    <ligand>
        <name>NAD(+)</name>
        <dbReference type="ChEBI" id="CHEBI:57540"/>
    </ligand>
</feature>
<dbReference type="NCBIfam" id="NF002902">
    <property type="entry name" value="PRK03501.1"/>
    <property type="match status" value="1"/>
</dbReference>
<feature type="binding site" evidence="9">
    <location>
        <begin position="117"/>
        <end position="118"/>
    </location>
    <ligand>
        <name>NAD(+)</name>
        <dbReference type="ChEBI" id="CHEBI:57540"/>
    </ligand>
</feature>
<evidence type="ECO:0000256" key="3">
    <source>
        <dbReference type="ARBA" id="ARBA00022741"/>
    </source>
</evidence>
<proteinExistence type="inferred from homology"/>
<evidence type="ECO:0000256" key="5">
    <source>
        <dbReference type="ARBA" id="ARBA00022840"/>
    </source>
</evidence>
<dbReference type="RefSeq" id="WP_170114388.1">
    <property type="nucleotide sequence ID" value="NZ_QJJR01000014.1"/>
</dbReference>
<comment type="caution">
    <text evidence="9">Lacks conserved residue(s) required for the propagation of feature annotation.</text>
</comment>
<evidence type="ECO:0000256" key="2">
    <source>
        <dbReference type="ARBA" id="ARBA00022679"/>
    </source>
</evidence>
<comment type="similarity">
    <text evidence="9">Belongs to the NAD kinase family.</text>
</comment>
<comment type="caution">
    <text evidence="10">The sequence shown here is derived from an EMBL/GenBank/DDBJ whole genome shotgun (WGS) entry which is preliminary data.</text>
</comment>
<dbReference type="SUPFAM" id="SSF111331">
    <property type="entry name" value="NAD kinase/diacylglycerol kinase-like"/>
    <property type="match status" value="1"/>
</dbReference>
<comment type="cofactor">
    <cofactor evidence="9">
        <name>a divalent metal cation</name>
        <dbReference type="ChEBI" id="CHEBI:60240"/>
    </cofactor>
</comment>
<keyword evidence="4 9" id="KW-0418">Kinase</keyword>
<keyword evidence="7 9" id="KW-0520">NAD</keyword>
<sequence length="261" mass="29564">MLNVNIQLGYHQPISKEKIIEANKNENITFTEKIAESDVVLAVGDDSHFLQTLRQHQFSTKPIYVGVNTTGNRGFYTNYLVEDLTYIFNERLNQPHYSSHELLKITVDDRTPVHAINECSIRSSIIKSIAIDVFIDDFKFERFTGDGLVISTPTGSTGYNKSLGGAVIDPDLDLIQLTKIAPLSNNQTQSFPSPLCLNKERKITLKIRQDGNDHPIIGLDSEAYPVFHTKSIDIELTADKIKLLQELDTTYFKQLQQLFFN</sequence>
<keyword evidence="2 9" id="KW-0808">Transferase</keyword>
<accession>A0A2V3W7D5</accession>
<dbReference type="GO" id="GO:0051287">
    <property type="term" value="F:NAD binding"/>
    <property type="evidence" value="ECO:0007669"/>
    <property type="project" value="UniProtKB-ARBA"/>
</dbReference>
<dbReference type="GO" id="GO:0005524">
    <property type="term" value="F:ATP binding"/>
    <property type="evidence" value="ECO:0007669"/>
    <property type="project" value="UniProtKB-KW"/>
</dbReference>
<dbReference type="EC" id="2.7.1.23" evidence="9"/>
<evidence type="ECO:0000313" key="11">
    <source>
        <dbReference type="Proteomes" id="UP000247922"/>
    </source>
</evidence>
<dbReference type="Proteomes" id="UP000247922">
    <property type="component" value="Unassembled WGS sequence"/>
</dbReference>
<dbReference type="InterPro" id="IPR017437">
    <property type="entry name" value="ATP-NAD_kinase_PpnK-typ_C"/>
</dbReference>
<dbReference type="PANTHER" id="PTHR20275:SF9">
    <property type="entry name" value="NAD KINASE 2"/>
    <property type="match status" value="1"/>
</dbReference>
<dbReference type="GO" id="GO:0003951">
    <property type="term" value="F:NAD+ kinase activity"/>
    <property type="evidence" value="ECO:0007669"/>
    <property type="project" value="UniProtKB-UniRule"/>
</dbReference>
<name>A0A2V3W7D5_9BACI</name>
<feature type="active site" description="Proton acceptor" evidence="9">
    <location>
        <position position="46"/>
    </location>
</feature>
<dbReference type="GO" id="GO:0005737">
    <property type="term" value="C:cytoplasm"/>
    <property type="evidence" value="ECO:0007669"/>
    <property type="project" value="UniProtKB-SubCell"/>
</dbReference>
<dbReference type="GO" id="GO:0046872">
    <property type="term" value="F:metal ion binding"/>
    <property type="evidence" value="ECO:0007669"/>
    <property type="project" value="UniProtKB-UniRule"/>
</dbReference>
<comment type="subcellular location">
    <subcellularLocation>
        <location evidence="9">Cytoplasm</location>
    </subcellularLocation>
</comment>
<keyword evidence="1 9" id="KW-0963">Cytoplasm</keyword>
<feature type="binding site" evidence="9">
    <location>
        <position position="181"/>
    </location>
    <ligand>
        <name>NAD(+)</name>
        <dbReference type="ChEBI" id="CHEBI:57540"/>
    </ligand>
</feature>
<evidence type="ECO:0000256" key="6">
    <source>
        <dbReference type="ARBA" id="ARBA00022857"/>
    </source>
</evidence>
<protein>
    <recommendedName>
        <fullName evidence="9">NAD kinase</fullName>
        <ecNumber evidence="9">2.7.1.23</ecNumber>
    </recommendedName>
    <alternativeName>
        <fullName evidence="9">ATP-dependent NAD kinase</fullName>
    </alternativeName>
</protein>
<keyword evidence="6 9" id="KW-0521">NADP</keyword>